<evidence type="ECO:0000259" key="5">
    <source>
        <dbReference type="PROSITE" id="PS50835"/>
    </source>
</evidence>
<dbReference type="PANTHER" id="PTHR23266">
    <property type="entry name" value="IMMUNOGLOBULIN HEAVY CHAIN"/>
    <property type="match status" value="1"/>
</dbReference>
<feature type="domain" description="Ig-like" evidence="5">
    <location>
        <begin position="20"/>
        <end position="133"/>
    </location>
</feature>
<evidence type="ECO:0000313" key="7">
    <source>
        <dbReference type="Proteomes" id="UP000261480"/>
    </source>
</evidence>
<dbReference type="SMART" id="SM00406">
    <property type="entry name" value="IGv"/>
    <property type="match status" value="1"/>
</dbReference>
<dbReference type="PROSITE" id="PS50835">
    <property type="entry name" value="IG_LIKE"/>
    <property type="match status" value="1"/>
</dbReference>
<dbReference type="GO" id="GO:0019814">
    <property type="term" value="C:immunoglobulin complex"/>
    <property type="evidence" value="ECO:0007669"/>
    <property type="project" value="UniProtKB-KW"/>
</dbReference>
<evidence type="ECO:0000313" key="6">
    <source>
        <dbReference type="Ensembl" id="ENSPMEP00000026463.1"/>
    </source>
</evidence>
<reference evidence="6" key="1">
    <citation type="submission" date="2025-08" db="UniProtKB">
        <authorList>
            <consortium name="Ensembl"/>
        </authorList>
    </citation>
    <scope>IDENTIFICATION</scope>
</reference>
<dbReference type="Ensembl" id="ENSPMET00000002498.1">
    <property type="protein sequence ID" value="ENSPMEP00000026463.1"/>
    <property type="gene ID" value="ENSPMEG00000010153.1"/>
</dbReference>
<dbReference type="InterPro" id="IPR003598">
    <property type="entry name" value="Ig_sub2"/>
</dbReference>
<evidence type="ECO:0000256" key="1">
    <source>
        <dbReference type="ARBA" id="ARBA00022859"/>
    </source>
</evidence>
<keyword evidence="3" id="KW-1280">Immunoglobulin</keyword>
<feature type="signal peptide" evidence="4">
    <location>
        <begin position="1"/>
        <end position="19"/>
    </location>
</feature>
<dbReference type="AlphaFoldDB" id="A0A3B3YH33"/>
<accession>A0A3B3YH33</accession>
<evidence type="ECO:0000256" key="3">
    <source>
        <dbReference type="ARBA" id="ARBA00043265"/>
    </source>
</evidence>
<organism evidence="6 7">
    <name type="scientific">Poecilia mexicana</name>
    <dbReference type="NCBI Taxonomy" id="48701"/>
    <lineage>
        <taxon>Eukaryota</taxon>
        <taxon>Metazoa</taxon>
        <taxon>Chordata</taxon>
        <taxon>Craniata</taxon>
        <taxon>Vertebrata</taxon>
        <taxon>Euteleostomi</taxon>
        <taxon>Actinopterygii</taxon>
        <taxon>Neopterygii</taxon>
        <taxon>Teleostei</taxon>
        <taxon>Neoteleostei</taxon>
        <taxon>Acanthomorphata</taxon>
        <taxon>Ovalentaria</taxon>
        <taxon>Atherinomorphae</taxon>
        <taxon>Cyprinodontiformes</taxon>
        <taxon>Poeciliidae</taxon>
        <taxon>Poeciliinae</taxon>
        <taxon>Poecilia</taxon>
    </lineage>
</organism>
<dbReference type="InterPro" id="IPR013783">
    <property type="entry name" value="Ig-like_fold"/>
</dbReference>
<keyword evidence="2" id="KW-1064">Adaptive immunity</keyword>
<keyword evidence="1" id="KW-0391">Immunity</keyword>
<dbReference type="InterPro" id="IPR007110">
    <property type="entry name" value="Ig-like_dom"/>
</dbReference>
<dbReference type="Proteomes" id="UP000261480">
    <property type="component" value="Unplaced"/>
</dbReference>
<keyword evidence="7" id="KW-1185">Reference proteome</keyword>
<keyword evidence="4" id="KW-0732">Signal</keyword>
<protein>
    <recommendedName>
        <fullName evidence="5">Ig-like domain-containing protein</fullName>
    </recommendedName>
</protein>
<dbReference type="STRING" id="48701.ENSPMEP00000026463"/>
<dbReference type="Gene3D" id="2.60.40.10">
    <property type="entry name" value="Immunoglobulins"/>
    <property type="match status" value="1"/>
</dbReference>
<dbReference type="InterPro" id="IPR036179">
    <property type="entry name" value="Ig-like_dom_sf"/>
</dbReference>
<sequence length="133" mass="14796">MMNTLTVLLLVLSLCCCTGQRMESIPSSSLVKKPGETLNLSCRGSGFTFTDYYMHWIKQPAGKGLEWLGFGSNNPSNNRYTSSLSGRIEVRKDSSNSMTHLTLSNLKPEDSAVYYCAAETQWLNEHRGCTKTT</sequence>
<dbReference type="SMART" id="SM00409">
    <property type="entry name" value="IG"/>
    <property type="match status" value="1"/>
</dbReference>
<reference evidence="6" key="2">
    <citation type="submission" date="2025-09" db="UniProtKB">
        <authorList>
            <consortium name="Ensembl"/>
        </authorList>
    </citation>
    <scope>IDENTIFICATION</scope>
</reference>
<feature type="chain" id="PRO_5017207413" description="Ig-like domain-containing protein" evidence="4">
    <location>
        <begin position="20"/>
        <end position="133"/>
    </location>
</feature>
<dbReference type="SUPFAM" id="SSF48726">
    <property type="entry name" value="Immunoglobulin"/>
    <property type="match status" value="1"/>
</dbReference>
<dbReference type="Pfam" id="PF07686">
    <property type="entry name" value="V-set"/>
    <property type="match status" value="1"/>
</dbReference>
<evidence type="ECO:0000256" key="4">
    <source>
        <dbReference type="SAM" id="SignalP"/>
    </source>
</evidence>
<name>A0A3B3YH33_9TELE</name>
<dbReference type="InterPro" id="IPR050199">
    <property type="entry name" value="IgHV"/>
</dbReference>
<dbReference type="InterPro" id="IPR003599">
    <property type="entry name" value="Ig_sub"/>
</dbReference>
<evidence type="ECO:0000256" key="2">
    <source>
        <dbReference type="ARBA" id="ARBA00023130"/>
    </source>
</evidence>
<proteinExistence type="predicted"/>
<dbReference type="SMART" id="SM00408">
    <property type="entry name" value="IGc2"/>
    <property type="match status" value="1"/>
</dbReference>
<dbReference type="InterPro" id="IPR013106">
    <property type="entry name" value="Ig_V-set"/>
</dbReference>
<dbReference type="GO" id="GO:0005576">
    <property type="term" value="C:extracellular region"/>
    <property type="evidence" value="ECO:0007669"/>
    <property type="project" value="UniProtKB-ARBA"/>
</dbReference>
<dbReference type="GO" id="GO:0002250">
    <property type="term" value="P:adaptive immune response"/>
    <property type="evidence" value="ECO:0007669"/>
    <property type="project" value="UniProtKB-KW"/>
</dbReference>